<dbReference type="EMBL" id="JAPTMU010000004">
    <property type="protein sequence ID" value="KAJ4945072.1"/>
    <property type="molecule type" value="Genomic_DNA"/>
</dbReference>
<organism evidence="2 3">
    <name type="scientific">Pogonophryne albipinna</name>
    <dbReference type="NCBI Taxonomy" id="1090488"/>
    <lineage>
        <taxon>Eukaryota</taxon>
        <taxon>Metazoa</taxon>
        <taxon>Chordata</taxon>
        <taxon>Craniata</taxon>
        <taxon>Vertebrata</taxon>
        <taxon>Euteleostomi</taxon>
        <taxon>Actinopterygii</taxon>
        <taxon>Neopterygii</taxon>
        <taxon>Teleostei</taxon>
        <taxon>Neoteleostei</taxon>
        <taxon>Acanthomorphata</taxon>
        <taxon>Eupercaria</taxon>
        <taxon>Perciformes</taxon>
        <taxon>Notothenioidei</taxon>
        <taxon>Pogonophryne</taxon>
    </lineage>
</organism>
<keyword evidence="1" id="KW-0732">Signal</keyword>
<feature type="chain" id="PRO_5042281544" evidence="1">
    <location>
        <begin position="28"/>
        <end position="61"/>
    </location>
</feature>
<feature type="signal peptide" evidence="1">
    <location>
        <begin position="1"/>
        <end position="27"/>
    </location>
</feature>
<evidence type="ECO:0000313" key="3">
    <source>
        <dbReference type="Proteomes" id="UP001219934"/>
    </source>
</evidence>
<evidence type="ECO:0000313" key="2">
    <source>
        <dbReference type="EMBL" id="KAJ4945072.1"/>
    </source>
</evidence>
<evidence type="ECO:0000256" key="1">
    <source>
        <dbReference type="SAM" id="SignalP"/>
    </source>
</evidence>
<name>A0AAD6BHG0_9TELE</name>
<sequence>CVATAPGLSRCRWWMAELLRLFLFGSGSPMAAVGSVSECWQPATPSAYSTPTKISQLKIVT</sequence>
<dbReference type="Proteomes" id="UP001219934">
    <property type="component" value="Unassembled WGS sequence"/>
</dbReference>
<feature type="non-terminal residue" evidence="2">
    <location>
        <position position="61"/>
    </location>
</feature>
<keyword evidence="3" id="KW-1185">Reference proteome</keyword>
<comment type="caution">
    <text evidence="2">The sequence shown here is derived from an EMBL/GenBank/DDBJ whole genome shotgun (WGS) entry which is preliminary data.</text>
</comment>
<gene>
    <name evidence="2" type="ORF">JOQ06_013610</name>
</gene>
<proteinExistence type="predicted"/>
<protein>
    <submittedName>
        <fullName evidence="2">Uncharacterized protein</fullName>
    </submittedName>
</protein>
<feature type="non-terminal residue" evidence="2">
    <location>
        <position position="1"/>
    </location>
</feature>
<reference evidence="2" key="1">
    <citation type="submission" date="2022-11" db="EMBL/GenBank/DDBJ databases">
        <title>Chromosome-level genome of Pogonophryne albipinna.</title>
        <authorList>
            <person name="Jo E."/>
        </authorList>
    </citation>
    <scope>NUCLEOTIDE SEQUENCE</scope>
    <source>
        <strain evidence="2">SGF0006</strain>
        <tissue evidence="2">Muscle</tissue>
    </source>
</reference>
<accession>A0AAD6BHG0</accession>
<dbReference type="AlphaFoldDB" id="A0AAD6BHG0"/>